<accession>A0A2K8NCG6</accession>
<dbReference type="PANTHER" id="PTHR22642:SF2">
    <property type="entry name" value="PROTEIN LONG AFTER FAR-RED 3"/>
    <property type="match status" value="1"/>
</dbReference>
<proteinExistence type="predicted"/>
<dbReference type="InterPro" id="IPR032466">
    <property type="entry name" value="Metal_Hydrolase"/>
</dbReference>
<evidence type="ECO:0000259" key="1">
    <source>
        <dbReference type="Pfam" id="PF07969"/>
    </source>
</evidence>
<sequence length="537" mass="60651">MRKADWILESEALFTGMTAGPEPGCVAVGGDRILAVGSLSEVRDLRGPNTKVFRFGNQLIMPGFHDFHLHVVLGSLCLETVDLTSATSEEEAALMVKRFADTRPDDPWVLGWGWYHTFWNSKRLPHRSTLDRLIPDRPVFLFNAEFHGAWLNTKGLEVVGITKETPDPPFGRIEREPDGSPSGFLYETAMGLAKEALSLSKSRRRNLIKGFLKECARQGVTSVHDMFPLPGLNLGDLETYEELERSGELTSRIHFLSALDGDFEWPQYLRRTYRSDVLQFSGLKQFLDGVPVTYTAYLLSPYSDRPDISGRPLFPPETVKEWTVAADKEGFRVRFHACGDGAVRLALDCFELARVKNGRRDARHTIEHIEVIHPADLPRFAELEVIASMQPEHLRATPFFEDNPYRVRYAGEREQYLWAIRSLKEHGARVALGSDFPVVTINPFTEIYRAVSRLHDDGQPVGGWNPEQKLSVNEVLTDYTAGSAFAAFRENDLGTLEPGKRADLVVLDRNLFDIDPTEIRDTRVILTMMNGRIVYEG</sequence>
<dbReference type="Gene3D" id="2.30.40.10">
    <property type="entry name" value="Urease, subunit C, domain 1"/>
    <property type="match status" value="1"/>
</dbReference>
<dbReference type="Gene3D" id="3.20.20.140">
    <property type="entry name" value="Metal-dependent hydrolases"/>
    <property type="match status" value="1"/>
</dbReference>
<dbReference type="PANTHER" id="PTHR22642">
    <property type="entry name" value="IMIDAZOLONEPROPIONASE"/>
    <property type="match status" value="1"/>
</dbReference>
<dbReference type="RefSeq" id="WP_100668812.1">
    <property type="nucleotide sequence ID" value="NZ_CP024955.1"/>
</dbReference>
<protein>
    <submittedName>
        <fullName evidence="2">Amidohydrolase</fullName>
    </submittedName>
</protein>
<dbReference type="SUPFAM" id="SSF51338">
    <property type="entry name" value="Composite domain of metallo-dependent hydrolases"/>
    <property type="match status" value="1"/>
</dbReference>
<dbReference type="Proteomes" id="UP000231932">
    <property type="component" value="Chromosome"/>
</dbReference>
<dbReference type="InterPro" id="IPR011059">
    <property type="entry name" value="Metal-dep_hydrolase_composite"/>
</dbReference>
<dbReference type="AlphaFoldDB" id="A0A2K8NCG6"/>
<gene>
    <name evidence="2" type="ORF">CVV65_14915</name>
</gene>
<name>A0A2K8NCG6_9BACL</name>
<dbReference type="GO" id="GO:0016810">
    <property type="term" value="F:hydrolase activity, acting on carbon-nitrogen (but not peptide) bonds"/>
    <property type="evidence" value="ECO:0007669"/>
    <property type="project" value="InterPro"/>
</dbReference>
<dbReference type="OrthoDB" id="9767366at2"/>
<keyword evidence="2" id="KW-0378">Hydrolase</keyword>
<dbReference type="KEGG" id="kyr:CVV65_14915"/>
<dbReference type="SUPFAM" id="SSF51556">
    <property type="entry name" value="Metallo-dependent hydrolases"/>
    <property type="match status" value="1"/>
</dbReference>
<reference evidence="3" key="1">
    <citation type="submission" date="2017-11" db="EMBL/GenBank/DDBJ databases">
        <title>Complete Genome Sequence of Kyrpidia sp. Strain EA-1, a thermophilic, hydrogen-oxidizing Bacterium, isolated from the Azores.</title>
        <authorList>
            <person name="Reiner J.E."/>
            <person name="Lapp C.J."/>
            <person name="Bunk B."/>
            <person name="Gescher J."/>
        </authorList>
    </citation>
    <scope>NUCLEOTIDE SEQUENCE [LARGE SCALE GENOMIC DNA]</scope>
    <source>
        <strain evidence="3">EA-1</strain>
    </source>
</reference>
<dbReference type="InterPro" id="IPR013108">
    <property type="entry name" value="Amidohydro_3"/>
</dbReference>
<dbReference type="InterPro" id="IPR033932">
    <property type="entry name" value="YtcJ-like"/>
</dbReference>
<dbReference type="CDD" id="cd01300">
    <property type="entry name" value="YtcJ_like"/>
    <property type="match status" value="1"/>
</dbReference>
<organism evidence="2 3">
    <name type="scientific">Kyrpidia spormannii</name>
    <dbReference type="NCBI Taxonomy" id="2055160"/>
    <lineage>
        <taxon>Bacteria</taxon>
        <taxon>Bacillati</taxon>
        <taxon>Bacillota</taxon>
        <taxon>Bacilli</taxon>
        <taxon>Bacillales</taxon>
        <taxon>Alicyclobacillaceae</taxon>
        <taxon>Kyrpidia</taxon>
    </lineage>
</organism>
<evidence type="ECO:0000313" key="2">
    <source>
        <dbReference type="EMBL" id="ATY86062.1"/>
    </source>
</evidence>
<feature type="domain" description="Amidohydrolase 3" evidence="1">
    <location>
        <begin position="57"/>
        <end position="535"/>
    </location>
</feature>
<evidence type="ECO:0000313" key="3">
    <source>
        <dbReference type="Proteomes" id="UP000231932"/>
    </source>
</evidence>
<keyword evidence="3" id="KW-1185">Reference proteome</keyword>
<dbReference type="Pfam" id="PF07969">
    <property type="entry name" value="Amidohydro_3"/>
    <property type="match status" value="1"/>
</dbReference>
<dbReference type="Gene3D" id="3.10.310.70">
    <property type="match status" value="1"/>
</dbReference>
<dbReference type="EMBL" id="CP024955">
    <property type="protein sequence ID" value="ATY86062.1"/>
    <property type="molecule type" value="Genomic_DNA"/>
</dbReference>